<name>A0A8T4L293_9ARCH</name>
<comment type="caution">
    <text evidence="1">The sequence shown here is derived from an EMBL/GenBank/DDBJ whole genome shotgun (WGS) entry which is preliminary data.</text>
</comment>
<proteinExistence type="predicted"/>
<dbReference type="Gene3D" id="3.40.50.450">
    <property type="match status" value="1"/>
</dbReference>
<dbReference type="AlphaFoldDB" id="A0A8T4L293"/>
<dbReference type="Proteomes" id="UP000680185">
    <property type="component" value="Unassembled WGS sequence"/>
</dbReference>
<reference evidence="1" key="2">
    <citation type="submission" date="2021-05" db="EMBL/GenBank/DDBJ databases">
        <title>Protein family content uncovers lineage relationships and bacterial pathway maintenance mechanisms in DPANN archaea.</title>
        <authorList>
            <person name="Castelle C.J."/>
            <person name="Meheust R."/>
            <person name="Jaffe A.L."/>
            <person name="Seitz K."/>
            <person name="Gong X."/>
            <person name="Baker B.J."/>
            <person name="Banfield J.F."/>
        </authorList>
    </citation>
    <scope>NUCLEOTIDE SEQUENCE</scope>
    <source>
        <strain evidence="1">RIFCSPLOWO2_01_FULL_43_13</strain>
    </source>
</reference>
<organism evidence="1 2">
    <name type="scientific">Candidatus Iainarchaeum sp</name>
    <dbReference type="NCBI Taxonomy" id="3101447"/>
    <lineage>
        <taxon>Archaea</taxon>
        <taxon>Candidatus Iainarchaeota</taxon>
        <taxon>Candidatus Iainarchaeia</taxon>
        <taxon>Candidatus Iainarchaeales</taxon>
        <taxon>Candidatus Iainarchaeaceae</taxon>
        <taxon>Candidatus Iainarchaeum</taxon>
    </lineage>
</organism>
<protein>
    <submittedName>
        <fullName evidence="1">Uncharacterized protein</fullName>
    </submittedName>
</protein>
<sequence>MPEMKEISEKLKARGIDCLTPEPLVTEEEYALQNGREALLRDKAFFTKRHFTKIEKSDAVLIVNNEKKGIKGYLGANTLIELSVAFYLGKKLYFLNSFDEKHPQFEELAGMNITVLNGNLDKIK</sequence>
<evidence type="ECO:0000313" key="2">
    <source>
        <dbReference type="Proteomes" id="UP000680185"/>
    </source>
</evidence>
<gene>
    <name evidence="1" type="ORF">J4478_00660</name>
</gene>
<dbReference type="EMBL" id="JAGVWB010000005">
    <property type="protein sequence ID" value="MBS3057895.1"/>
    <property type="molecule type" value="Genomic_DNA"/>
</dbReference>
<evidence type="ECO:0000313" key="1">
    <source>
        <dbReference type="EMBL" id="MBS3057895.1"/>
    </source>
</evidence>
<accession>A0A8T4L293</accession>
<reference evidence="1" key="1">
    <citation type="submission" date="2021-03" db="EMBL/GenBank/DDBJ databases">
        <authorList>
            <person name="Jaffe A."/>
        </authorList>
    </citation>
    <scope>NUCLEOTIDE SEQUENCE</scope>
    <source>
        <strain evidence="1">RIFCSPLOWO2_01_FULL_43_13</strain>
    </source>
</reference>